<comment type="caution">
    <text evidence="2">The sequence shown here is derived from an EMBL/GenBank/DDBJ whole genome shotgun (WGS) entry which is preliminary data.</text>
</comment>
<feature type="region of interest" description="Disordered" evidence="1">
    <location>
        <begin position="1"/>
        <end position="55"/>
    </location>
</feature>
<keyword evidence="3" id="KW-1185">Reference proteome</keyword>
<dbReference type="Proteomes" id="UP000243002">
    <property type="component" value="Unassembled WGS sequence"/>
</dbReference>
<accession>A0A2P7MVG6</accession>
<organism evidence="2 3">
    <name type="scientific">Cyanobium usitatum str. Tous</name>
    <dbReference type="NCBI Taxonomy" id="2116684"/>
    <lineage>
        <taxon>Bacteria</taxon>
        <taxon>Bacillati</taxon>
        <taxon>Cyanobacteriota</taxon>
        <taxon>Cyanophyceae</taxon>
        <taxon>Synechococcales</taxon>
        <taxon>Prochlorococcaceae</taxon>
        <taxon>Cyanobium</taxon>
    </lineage>
</organism>
<evidence type="ECO:0000313" key="3">
    <source>
        <dbReference type="Proteomes" id="UP000243002"/>
    </source>
</evidence>
<dbReference type="Gene3D" id="2.40.128.460">
    <property type="entry name" value="Periplasmic lysozyme inhibitor of I-type lysozyme"/>
    <property type="match status" value="1"/>
</dbReference>
<protein>
    <submittedName>
        <fullName evidence="2">Uncharacterized protein</fullName>
    </submittedName>
</protein>
<gene>
    <name evidence="2" type="ORF">C7K55_07595</name>
</gene>
<evidence type="ECO:0000313" key="2">
    <source>
        <dbReference type="EMBL" id="PSJ05191.1"/>
    </source>
</evidence>
<dbReference type="EMBL" id="PXXO01000007">
    <property type="protein sequence ID" value="PSJ05191.1"/>
    <property type="molecule type" value="Genomic_DNA"/>
</dbReference>
<evidence type="ECO:0000256" key="1">
    <source>
        <dbReference type="SAM" id="MobiDB-lite"/>
    </source>
</evidence>
<proteinExistence type="predicted"/>
<dbReference type="InterPro" id="IPR038643">
    <property type="entry name" value="PliI_sf"/>
</dbReference>
<reference evidence="2 3" key="1">
    <citation type="journal article" date="2018" name="Environ. Microbiol.">
        <title>Ecological and genomic features of two widespread freshwater picocyanobacteria.</title>
        <authorList>
            <person name="Cabello-Yeves P.J."/>
            <person name="Picazo A."/>
            <person name="Camacho A."/>
            <person name="Callieri C."/>
            <person name="Rosselli R."/>
            <person name="Roda-Garcia J.J."/>
            <person name="Coutinho F.H."/>
            <person name="Rodriguez-Valera F."/>
        </authorList>
    </citation>
    <scope>NUCLEOTIDE SEQUENCE [LARGE SCALE GENOMIC DNA]</scope>
    <source>
        <strain evidence="2 3">Tous</strain>
    </source>
</reference>
<feature type="compositionally biased region" description="Basic residues" evidence="1">
    <location>
        <begin position="1"/>
        <end position="17"/>
    </location>
</feature>
<dbReference type="AlphaFoldDB" id="A0A2P7MVG6"/>
<dbReference type="RefSeq" id="WP_106502816.1">
    <property type="nucleotide sequence ID" value="NZ_PXXO01000007.1"/>
</dbReference>
<sequence length="187" mass="20292">MPARLRNRSGAGHRRPSRCPGSTRQPHPGLPSRSHLHCEQQGGGLGAATDHRHQRHPQAIAPIRQEILGSVSGVEVADLDANGLPEVYVFITSAGSGSYGSMEGWALNKGRRSLSTIHMPELTGQAAQGYQGHDEFAVVELTLARRFPIYRPGDNNAKPTGGTRQISYKLVPGEASWQLKPVRVDTY</sequence>
<name>A0A2P7MVG6_9CYAN</name>
<dbReference type="OrthoDB" id="946181at2"/>